<dbReference type="EMBL" id="DF973247">
    <property type="protein sequence ID" value="GAU22436.1"/>
    <property type="molecule type" value="Genomic_DNA"/>
</dbReference>
<accession>A0A2Z6LUD1</accession>
<organism evidence="2 3">
    <name type="scientific">Trifolium subterraneum</name>
    <name type="common">Subterranean clover</name>
    <dbReference type="NCBI Taxonomy" id="3900"/>
    <lineage>
        <taxon>Eukaryota</taxon>
        <taxon>Viridiplantae</taxon>
        <taxon>Streptophyta</taxon>
        <taxon>Embryophyta</taxon>
        <taxon>Tracheophyta</taxon>
        <taxon>Spermatophyta</taxon>
        <taxon>Magnoliopsida</taxon>
        <taxon>eudicotyledons</taxon>
        <taxon>Gunneridae</taxon>
        <taxon>Pentapetalae</taxon>
        <taxon>rosids</taxon>
        <taxon>fabids</taxon>
        <taxon>Fabales</taxon>
        <taxon>Fabaceae</taxon>
        <taxon>Papilionoideae</taxon>
        <taxon>50 kb inversion clade</taxon>
        <taxon>NPAAA clade</taxon>
        <taxon>Hologalegina</taxon>
        <taxon>IRL clade</taxon>
        <taxon>Trifolieae</taxon>
        <taxon>Trifolium</taxon>
    </lineage>
</organism>
<keyword evidence="3" id="KW-1185">Reference proteome</keyword>
<dbReference type="AlphaFoldDB" id="A0A2Z6LUD1"/>
<name>A0A2Z6LUD1_TRISU</name>
<evidence type="ECO:0000256" key="1">
    <source>
        <dbReference type="SAM" id="MobiDB-lite"/>
    </source>
</evidence>
<dbReference type="Proteomes" id="UP000242715">
    <property type="component" value="Unassembled WGS sequence"/>
</dbReference>
<gene>
    <name evidence="2" type="ORF">TSUD_123230</name>
</gene>
<feature type="region of interest" description="Disordered" evidence="1">
    <location>
        <begin position="1"/>
        <end position="51"/>
    </location>
</feature>
<evidence type="ECO:0000313" key="3">
    <source>
        <dbReference type="Proteomes" id="UP000242715"/>
    </source>
</evidence>
<reference evidence="3" key="1">
    <citation type="journal article" date="2017" name="Front. Plant Sci.">
        <title>Climate Clever Clovers: New Paradigm to Reduce the Environmental Footprint of Ruminants by Breeding Low Methanogenic Forages Utilizing Haplotype Variation.</title>
        <authorList>
            <person name="Kaur P."/>
            <person name="Appels R."/>
            <person name="Bayer P.E."/>
            <person name="Keeble-Gagnere G."/>
            <person name="Wang J."/>
            <person name="Hirakawa H."/>
            <person name="Shirasawa K."/>
            <person name="Vercoe P."/>
            <person name="Stefanova K."/>
            <person name="Durmic Z."/>
            <person name="Nichols P."/>
            <person name="Revell C."/>
            <person name="Isobe S.N."/>
            <person name="Edwards D."/>
            <person name="Erskine W."/>
        </authorList>
    </citation>
    <scope>NUCLEOTIDE SEQUENCE [LARGE SCALE GENOMIC DNA]</scope>
    <source>
        <strain evidence="3">cv. Daliak</strain>
    </source>
</reference>
<proteinExistence type="predicted"/>
<evidence type="ECO:0000313" key="2">
    <source>
        <dbReference type="EMBL" id="GAU22436.1"/>
    </source>
</evidence>
<protein>
    <submittedName>
        <fullName evidence="2">Uncharacterized protein</fullName>
    </submittedName>
</protein>
<sequence length="51" mass="5946">MKSIKISKPSNEDDENLNAIEESSTLKTMISPKKRRRWKREKEEQVATNGL</sequence>